<dbReference type="Proteomes" id="UP000249566">
    <property type="component" value="Chromosome 1"/>
</dbReference>
<evidence type="ECO:0000313" key="1">
    <source>
        <dbReference type="EMBL" id="SQG91644.1"/>
    </source>
</evidence>
<sequence>MKILYVPFPRNQAGDLKSMVELWKKNDEHFFSERIEIIYFDDDVDYDQFDEKIEIYICAHGSDDENLKVLYNHSNPLVAESLDIKKVAERFERDILPISYWISNIHLYCCGTDKKNKMMAELLGHSLLRPEKPIYHYSGSVSIVDESGKQWSFANNAKTPIHLVAKQTVTLTYFDEEQHQRVPVKRTFQSLGYAELLAKRERSFFAKVKENRASVLLSKRVDKETQNDGEENSLLNKFN</sequence>
<dbReference type="EMBL" id="LS483412">
    <property type="protein sequence ID" value="SQG91644.1"/>
    <property type="molecule type" value="Genomic_DNA"/>
</dbReference>
<dbReference type="GO" id="GO:0005840">
    <property type="term" value="C:ribosome"/>
    <property type="evidence" value="ECO:0007669"/>
    <property type="project" value="UniProtKB-KW"/>
</dbReference>
<keyword evidence="1" id="KW-0687">Ribonucleoprotein</keyword>
<evidence type="ECO:0000313" key="2">
    <source>
        <dbReference type="Proteomes" id="UP000249566"/>
    </source>
</evidence>
<name>A0AAX2J0Y8_LEGPN</name>
<proteinExistence type="predicted"/>
<protein>
    <submittedName>
        <fullName evidence="1">RNA binding protein (Contains ribosomal protein S1 domain)</fullName>
    </submittedName>
</protein>
<organism evidence="1 2">
    <name type="scientific">Legionella pneumophila subsp. pascullei</name>
    <dbReference type="NCBI Taxonomy" id="91890"/>
    <lineage>
        <taxon>Bacteria</taxon>
        <taxon>Pseudomonadati</taxon>
        <taxon>Pseudomonadota</taxon>
        <taxon>Gammaproteobacteria</taxon>
        <taxon>Legionellales</taxon>
        <taxon>Legionellaceae</taxon>
        <taxon>Legionella</taxon>
    </lineage>
</organism>
<reference evidence="1 2" key="1">
    <citation type="submission" date="2018-06" db="EMBL/GenBank/DDBJ databases">
        <authorList>
            <consortium name="Pathogen Informatics"/>
            <person name="Doyle S."/>
        </authorList>
    </citation>
    <scope>NUCLEOTIDE SEQUENCE [LARGE SCALE GENOMIC DNA]</scope>
    <source>
        <strain evidence="1 2">NCTC12272</strain>
    </source>
</reference>
<accession>A0AAX2J0Y8</accession>
<dbReference type="RefSeq" id="WP_027222894.1">
    <property type="nucleotide sequence ID" value="NZ_CAAAIJ010000002.1"/>
</dbReference>
<gene>
    <name evidence="1" type="ORF">NCTC12272_02866</name>
</gene>
<dbReference type="AlphaFoldDB" id="A0AAX2J0Y8"/>
<keyword evidence="1" id="KW-0689">Ribosomal protein</keyword>